<evidence type="ECO:0000313" key="1">
    <source>
        <dbReference type="EMBL" id="VDM83913.1"/>
    </source>
</evidence>
<organism evidence="1 2">
    <name type="scientific">Strongylus vulgaris</name>
    <name type="common">Blood worm</name>
    <dbReference type="NCBI Taxonomy" id="40348"/>
    <lineage>
        <taxon>Eukaryota</taxon>
        <taxon>Metazoa</taxon>
        <taxon>Ecdysozoa</taxon>
        <taxon>Nematoda</taxon>
        <taxon>Chromadorea</taxon>
        <taxon>Rhabditida</taxon>
        <taxon>Rhabditina</taxon>
        <taxon>Rhabditomorpha</taxon>
        <taxon>Strongyloidea</taxon>
        <taxon>Strongylidae</taxon>
        <taxon>Strongylus</taxon>
    </lineage>
</organism>
<evidence type="ECO:0000313" key="2">
    <source>
        <dbReference type="Proteomes" id="UP000270094"/>
    </source>
</evidence>
<gene>
    <name evidence="1" type="ORF">SVUK_LOCUS18911</name>
</gene>
<reference evidence="1 2" key="1">
    <citation type="submission" date="2018-11" db="EMBL/GenBank/DDBJ databases">
        <authorList>
            <consortium name="Pathogen Informatics"/>
        </authorList>
    </citation>
    <scope>NUCLEOTIDE SEQUENCE [LARGE SCALE GENOMIC DNA]</scope>
</reference>
<protein>
    <submittedName>
        <fullName evidence="1">Uncharacterized protein</fullName>
    </submittedName>
</protein>
<sequence>MPMVPFPYFSSSLMVSSTETLPESILSLETLSCARLALAKSATLSKLS</sequence>
<dbReference type="AlphaFoldDB" id="A0A3P7JSE7"/>
<dbReference type="Proteomes" id="UP000270094">
    <property type="component" value="Unassembled WGS sequence"/>
</dbReference>
<proteinExistence type="predicted"/>
<dbReference type="EMBL" id="UYYB01126224">
    <property type="protein sequence ID" value="VDM83913.1"/>
    <property type="molecule type" value="Genomic_DNA"/>
</dbReference>
<name>A0A3P7JSE7_STRVU</name>
<accession>A0A3P7JSE7</accession>
<keyword evidence="2" id="KW-1185">Reference proteome</keyword>